<organism evidence="9 10">
    <name type="scientific">candidate division WWE3 bacterium CG_4_9_14_3_um_filter_34_6</name>
    <dbReference type="NCBI Taxonomy" id="1975079"/>
    <lineage>
        <taxon>Bacteria</taxon>
        <taxon>Katanobacteria</taxon>
    </lineage>
</organism>
<name>A0A2M7X3A6_UNCKA</name>
<accession>A0A2M7X3A6</accession>
<proteinExistence type="inferred from homology"/>
<keyword evidence="1" id="KW-0963">Cytoplasm</keyword>
<dbReference type="InterPro" id="IPR023165">
    <property type="entry name" value="rRNA_Ade_diMease-like_C"/>
</dbReference>
<dbReference type="Pfam" id="PF00398">
    <property type="entry name" value="RrnaAD"/>
    <property type="match status" value="1"/>
</dbReference>
<dbReference type="GO" id="GO:0003723">
    <property type="term" value="F:RNA binding"/>
    <property type="evidence" value="ECO:0007669"/>
    <property type="project" value="UniProtKB-UniRule"/>
</dbReference>
<feature type="binding site" evidence="7">
    <location>
        <position position="62"/>
    </location>
    <ligand>
        <name>S-adenosyl-L-methionine</name>
        <dbReference type="ChEBI" id="CHEBI:59789"/>
    </ligand>
</feature>
<feature type="binding site" evidence="7">
    <location>
        <position position="13"/>
    </location>
    <ligand>
        <name>S-adenosyl-L-methionine</name>
        <dbReference type="ChEBI" id="CHEBI:59789"/>
    </ligand>
</feature>
<evidence type="ECO:0000256" key="3">
    <source>
        <dbReference type="ARBA" id="ARBA00022603"/>
    </source>
</evidence>
<dbReference type="InterPro" id="IPR020598">
    <property type="entry name" value="rRNA_Ade_methylase_Trfase_N"/>
</dbReference>
<dbReference type="InterPro" id="IPR020596">
    <property type="entry name" value="rRNA_Ade_Mease_Trfase_CS"/>
</dbReference>
<dbReference type="Gene3D" id="3.40.50.150">
    <property type="entry name" value="Vaccinia Virus protein VP39"/>
    <property type="match status" value="1"/>
</dbReference>
<comment type="caution">
    <text evidence="7">Lacks conserved residue(s) required for the propagation of feature annotation.</text>
</comment>
<comment type="similarity">
    <text evidence="7">Belongs to the class I-like SAM-binding methyltransferase superfamily. rRNA adenine N(6)-methyltransferase family.</text>
</comment>
<dbReference type="SMART" id="SM00650">
    <property type="entry name" value="rADc"/>
    <property type="match status" value="1"/>
</dbReference>
<evidence type="ECO:0000256" key="6">
    <source>
        <dbReference type="ARBA" id="ARBA00022884"/>
    </source>
</evidence>
<evidence type="ECO:0000256" key="5">
    <source>
        <dbReference type="ARBA" id="ARBA00022691"/>
    </source>
</evidence>
<gene>
    <name evidence="9" type="primary">rsmA</name>
    <name evidence="9" type="ORF">CO178_01770</name>
</gene>
<dbReference type="Gene3D" id="1.10.8.100">
    <property type="entry name" value="Ribosomal RNA adenine dimethylase-like, domain 2"/>
    <property type="match status" value="1"/>
</dbReference>
<feature type="binding site" evidence="7">
    <location>
        <position position="11"/>
    </location>
    <ligand>
        <name>S-adenosyl-L-methionine</name>
        <dbReference type="ChEBI" id="CHEBI:59789"/>
    </ligand>
</feature>
<evidence type="ECO:0000256" key="7">
    <source>
        <dbReference type="PROSITE-ProRule" id="PRU01026"/>
    </source>
</evidence>
<dbReference type="Proteomes" id="UP000230683">
    <property type="component" value="Unassembled WGS sequence"/>
</dbReference>
<dbReference type="GO" id="GO:0000179">
    <property type="term" value="F:rRNA (adenine-N6,N6-)-dimethyltransferase activity"/>
    <property type="evidence" value="ECO:0007669"/>
    <property type="project" value="UniProtKB-UniRule"/>
</dbReference>
<feature type="domain" description="Ribosomal RNA adenine methylase transferase N-terminal" evidence="8">
    <location>
        <begin position="18"/>
        <end position="187"/>
    </location>
</feature>
<evidence type="ECO:0000256" key="1">
    <source>
        <dbReference type="ARBA" id="ARBA00022490"/>
    </source>
</evidence>
<dbReference type="PROSITE" id="PS01131">
    <property type="entry name" value="RRNA_A_DIMETH"/>
    <property type="match status" value="1"/>
</dbReference>
<dbReference type="InterPro" id="IPR001737">
    <property type="entry name" value="KsgA/Erm"/>
</dbReference>
<dbReference type="PANTHER" id="PTHR11727">
    <property type="entry name" value="DIMETHYLADENOSINE TRANSFERASE"/>
    <property type="match status" value="1"/>
</dbReference>
<feature type="binding site" evidence="7">
    <location>
        <position position="105"/>
    </location>
    <ligand>
        <name>S-adenosyl-L-methionine</name>
        <dbReference type="ChEBI" id="CHEBI:59789"/>
    </ligand>
</feature>
<keyword evidence="4 7" id="KW-0808">Transferase</keyword>
<comment type="caution">
    <text evidence="9">The sequence shown here is derived from an EMBL/GenBank/DDBJ whole genome shotgun (WGS) entry which is preliminary data.</text>
</comment>
<protein>
    <submittedName>
        <fullName evidence="9">Ribosomal RNA small subunit methyltransferase A</fullName>
    </submittedName>
</protein>
<keyword evidence="2" id="KW-0698">rRNA processing</keyword>
<dbReference type="InterPro" id="IPR029063">
    <property type="entry name" value="SAM-dependent_MTases_sf"/>
</dbReference>
<evidence type="ECO:0000313" key="9">
    <source>
        <dbReference type="EMBL" id="PJA40656.1"/>
    </source>
</evidence>
<keyword evidence="5 7" id="KW-0949">S-adenosyl-L-methionine</keyword>
<dbReference type="PANTHER" id="PTHR11727:SF7">
    <property type="entry name" value="DIMETHYLADENOSINE TRANSFERASE-RELATED"/>
    <property type="match status" value="1"/>
</dbReference>
<dbReference type="EMBL" id="PFWY01000082">
    <property type="protein sequence ID" value="PJA40656.1"/>
    <property type="molecule type" value="Genomic_DNA"/>
</dbReference>
<dbReference type="GO" id="GO:0005829">
    <property type="term" value="C:cytosol"/>
    <property type="evidence" value="ECO:0007669"/>
    <property type="project" value="TreeGrafter"/>
</dbReference>
<dbReference type="InterPro" id="IPR011530">
    <property type="entry name" value="rRNA_adenine_dimethylase"/>
</dbReference>
<dbReference type="NCBIfam" id="TIGR00755">
    <property type="entry name" value="ksgA"/>
    <property type="match status" value="1"/>
</dbReference>
<feature type="binding site" evidence="7">
    <location>
        <position position="38"/>
    </location>
    <ligand>
        <name>S-adenosyl-L-methionine</name>
        <dbReference type="ChEBI" id="CHEBI:59789"/>
    </ligand>
</feature>
<keyword evidence="3 7" id="KW-0489">Methyltransferase</keyword>
<reference evidence="10" key="1">
    <citation type="submission" date="2017-09" db="EMBL/GenBank/DDBJ databases">
        <title>Depth-based differentiation of microbial function through sediment-hosted aquifers and enrichment of novel symbionts in the deep terrestrial subsurface.</title>
        <authorList>
            <person name="Probst A.J."/>
            <person name="Ladd B."/>
            <person name="Jarett J.K."/>
            <person name="Geller-Mcgrath D.E."/>
            <person name="Sieber C.M.K."/>
            <person name="Emerson J.B."/>
            <person name="Anantharaman K."/>
            <person name="Thomas B.C."/>
            <person name="Malmstrom R."/>
            <person name="Stieglmeier M."/>
            <person name="Klingl A."/>
            <person name="Woyke T."/>
            <person name="Ryan C.M."/>
            <person name="Banfield J.F."/>
        </authorList>
    </citation>
    <scope>NUCLEOTIDE SEQUENCE [LARGE SCALE GENOMIC DNA]</scope>
</reference>
<evidence type="ECO:0000259" key="8">
    <source>
        <dbReference type="SMART" id="SM00650"/>
    </source>
</evidence>
<evidence type="ECO:0000256" key="4">
    <source>
        <dbReference type="ARBA" id="ARBA00022679"/>
    </source>
</evidence>
<sequence length="254" mass="29209">MYNKKKSLGQNFLNDESVADKMIVGLNLKKEETILEIGGGAGAITQKLIKLSSIYEKLDVYELDNNWANVLKILTKSERNCEIINSNFLDADLSKYVGDWKVIGSIPYYITSPIIHKLLELKNRPKIIVLMIQKEVADKILNTKPKSSYWSNIILGYRVEKIVDIPKTSFNPVPKVDSCAIKLLRNEEDEMKLNKIGFVRWSKFLHHAYKNPRKMLNKTFDKELLAKICISSTLRPQNLDSSDWIKIYESVSIK</sequence>
<dbReference type="SUPFAM" id="SSF53335">
    <property type="entry name" value="S-adenosyl-L-methionine-dependent methyltransferases"/>
    <property type="match status" value="1"/>
</dbReference>
<dbReference type="PROSITE" id="PS51689">
    <property type="entry name" value="SAM_RNA_A_N6_MT"/>
    <property type="match status" value="1"/>
</dbReference>
<keyword evidence="6 7" id="KW-0694">RNA-binding</keyword>
<dbReference type="AlphaFoldDB" id="A0A2M7X3A6"/>
<evidence type="ECO:0000313" key="10">
    <source>
        <dbReference type="Proteomes" id="UP000230683"/>
    </source>
</evidence>
<evidence type="ECO:0000256" key="2">
    <source>
        <dbReference type="ARBA" id="ARBA00022552"/>
    </source>
</evidence>